<feature type="chain" id="PRO_5046562374" description="Secreted protein" evidence="1">
    <location>
        <begin position="26"/>
        <end position="176"/>
    </location>
</feature>
<protein>
    <recommendedName>
        <fullName evidence="4">Secreted protein</fullName>
    </recommendedName>
</protein>
<proteinExistence type="predicted"/>
<dbReference type="Proteomes" id="UP000318081">
    <property type="component" value="Chromosome"/>
</dbReference>
<feature type="signal peptide" evidence="1">
    <location>
        <begin position="1"/>
        <end position="25"/>
    </location>
</feature>
<accession>A0ABX5XNT8</accession>
<dbReference type="EMBL" id="CP036432">
    <property type="protein sequence ID" value="QDV82291.1"/>
    <property type="molecule type" value="Genomic_DNA"/>
</dbReference>
<sequence length="176" mass="18980">MHRRITRTALTVCLVVMTTMQPVSALALMGTCSGNVCEQEPTCGGGGCCDVAQQEQRCCCCPDRGDGTEGRPAVGHDKLSSKSVGSSRGCLIDLKASRDATDYRAVNRRCTCRVSAPPMDRTSTSDSAVRDLSLRLASLEFVLPEDVSPIVRPRLVDATPGSRADFSQRILCVWRI</sequence>
<keyword evidence="3" id="KW-1185">Reference proteome</keyword>
<evidence type="ECO:0000313" key="3">
    <source>
        <dbReference type="Proteomes" id="UP000318081"/>
    </source>
</evidence>
<keyword evidence="1" id="KW-0732">Signal</keyword>
<name>A0ABX5XNT8_9BACT</name>
<gene>
    <name evidence="2" type="ORF">TBK1r_12180</name>
</gene>
<evidence type="ECO:0000313" key="2">
    <source>
        <dbReference type="EMBL" id="QDV82291.1"/>
    </source>
</evidence>
<dbReference type="RefSeq" id="WP_145208068.1">
    <property type="nucleotide sequence ID" value="NZ_CP036432.1"/>
</dbReference>
<evidence type="ECO:0000256" key="1">
    <source>
        <dbReference type="SAM" id="SignalP"/>
    </source>
</evidence>
<reference evidence="2 3" key="1">
    <citation type="submission" date="2019-02" db="EMBL/GenBank/DDBJ databases">
        <title>Deep-cultivation of Planctomycetes and their phenomic and genomic characterization uncovers novel biology.</title>
        <authorList>
            <person name="Wiegand S."/>
            <person name="Jogler M."/>
            <person name="Boedeker C."/>
            <person name="Pinto D."/>
            <person name="Vollmers J."/>
            <person name="Rivas-Marin E."/>
            <person name="Kohn T."/>
            <person name="Peeters S.H."/>
            <person name="Heuer A."/>
            <person name="Rast P."/>
            <person name="Oberbeckmann S."/>
            <person name="Bunk B."/>
            <person name="Jeske O."/>
            <person name="Meyerdierks A."/>
            <person name="Storesund J.E."/>
            <person name="Kallscheuer N."/>
            <person name="Luecker S."/>
            <person name="Lage O.M."/>
            <person name="Pohl T."/>
            <person name="Merkel B.J."/>
            <person name="Hornburger P."/>
            <person name="Mueller R.-W."/>
            <person name="Bruemmer F."/>
            <person name="Labrenz M."/>
            <person name="Spormann A.M."/>
            <person name="Op den Camp H."/>
            <person name="Overmann J."/>
            <person name="Amann R."/>
            <person name="Jetten M.S.M."/>
            <person name="Mascher T."/>
            <person name="Medema M.H."/>
            <person name="Devos D.P."/>
            <person name="Kaster A.-K."/>
            <person name="Ovreas L."/>
            <person name="Rohde M."/>
            <person name="Galperin M.Y."/>
            <person name="Jogler C."/>
        </authorList>
    </citation>
    <scope>NUCLEOTIDE SEQUENCE [LARGE SCALE GENOMIC DNA]</scope>
    <source>
        <strain evidence="2 3">TBK1r</strain>
    </source>
</reference>
<organism evidence="2 3">
    <name type="scientific">Stieleria magnilauensis</name>
    <dbReference type="NCBI Taxonomy" id="2527963"/>
    <lineage>
        <taxon>Bacteria</taxon>
        <taxon>Pseudomonadati</taxon>
        <taxon>Planctomycetota</taxon>
        <taxon>Planctomycetia</taxon>
        <taxon>Pirellulales</taxon>
        <taxon>Pirellulaceae</taxon>
        <taxon>Stieleria</taxon>
    </lineage>
</organism>
<evidence type="ECO:0008006" key="4">
    <source>
        <dbReference type="Google" id="ProtNLM"/>
    </source>
</evidence>